<dbReference type="AlphaFoldDB" id="A0A2B7XNY6"/>
<accession>A0A2B7XNY6</accession>
<feature type="domain" description="Protein kinase" evidence="7">
    <location>
        <begin position="128"/>
        <end position="428"/>
    </location>
</feature>
<name>A0A2B7XNY6_POLH7</name>
<sequence>MALRYFRSRQVSRSPSRSSSTESSVIDQYESPVGFIKRFVARWMPPDYNGDGPGPDAVEYYLNDLTKGDIEFDPQGMENGEEFQQQMRYLVAREEGDRSESESESEDEDVDMSDEGDEDEYMNEAGQSNTCRIKKEGCFGDLDIWEWYPDGDKEPIVFAGKEARNFPFFADYCVEGNLIRRLNATGCPNVVKVYDWMQLNTDQVDSYFQHHGYRFRMLFDLYEGGNVYDVFNFYRKHKIDVPEAFLWHVFHGIACAILYCANGRASEGVKPGWEEIVHRDAHSYNFFLDLPSEDGDELYPQVYLANFDLAYTLPNNDVRNFKEPFLRTDVPSWSICDVAPEILGQGKGKGNIFPINYKVDVYSLGRTIQYAMSKHTYEYYEVTRLFHLGVDAKYLPYSKHLIKLILACVDKDPSNRPDAYTLWQETKLHAEEWGARARNERAEAKRRGQQYYDRHVMFGVKVGDDLYDDQRERVDYLRANSFKQLNADLVREGKELVKRELSPFRREDEEEKLGKNRGRQSTPIKARGRKAKKVRRRGRGRR</sequence>
<dbReference type="Pfam" id="PF00069">
    <property type="entry name" value="Pkinase"/>
    <property type="match status" value="1"/>
</dbReference>
<keyword evidence="8" id="KW-0723">Serine/threonine-protein kinase</keyword>
<dbReference type="PROSITE" id="PS50011">
    <property type="entry name" value="PROTEIN_KINASE_DOM"/>
    <property type="match status" value="1"/>
</dbReference>
<proteinExistence type="predicted"/>
<comment type="caution">
    <text evidence="8">The sequence shown here is derived from an EMBL/GenBank/DDBJ whole genome shotgun (WGS) entry which is preliminary data.</text>
</comment>
<dbReference type="PANTHER" id="PTHR43671:SF13">
    <property type="entry name" value="SERINE_THREONINE-PROTEIN KINASE NEK2"/>
    <property type="match status" value="1"/>
</dbReference>
<dbReference type="STRING" id="1447883.A0A2B7XNY6"/>
<dbReference type="GO" id="GO:0004674">
    <property type="term" value="F:protein serine/threonine kinase activity"/>
    <property type="evidence" value="ECO:0007669"/>
    <property type="project" value="UniProtKB-KW"/>
</dbReference>
<feature type="region of interest" description="Disordered" evidence="6">
    <location>
        <begin position="1"/>
        <end position="27"/>
    </location>
</feature>
<keyword evidence="5" id="KW-0067">ATP-binding</keyword>
<feature type="region of interest" description="Disordered" evidence="6">
    <location>
        <begin position="505"/>
        <end position="542"/>
    </location>
</feature>
<protein>
    <recommendedName>
        <fullName evidence="1">non-specific serine/threonine protein kinase</fullName>
        <ecNumber evidence="1">2.7.11.1</ecNumber>
    </recommendedName>
</protein>
<evidence type="ECO:0000259" key="7">
    <source>
        <dbReference type="PROSITE" id="PS50011"/>
    </source>
</evidence>
<evidence type="ECO:0000256" key="2">
    <source>
        <dbReference type="ARBA" id="ARBA00022679"/>
    </source>
</evidence>
<keyword evidence="3" id="KW-0547">Nucleotide-binding</keyword>
<evidence type="ECO:0000313" key="9">
    <source>
        <dbReference type="Proteomes" id="UP000224634"/>
    </source>
</evidence>
<dbReference type="GO" id="GO:0005524">
    <property type="term" value="F:ATP binding"/>
    <property type="evidence" value="ECO:0007669"/>
    <property type="project" value="UniProtKB-KW"/>
</dbReference>
<dbReference type="EC" id="2.7.11.1" evidence="1"/>
<keyword evidence="4 8" id="KW-0418">Kinase</keyword>
<dbReference type="InterPro" id="IPR000719">
    <property type="entry name" value="Prot_kinase_dom"/>
</dbReference>
<evidence type="ECO:0000256" key="5">
    <source>
        <dbReference type="ARBA" id="ARBA00022840"/>
    </source>
</evidence>
<feature type="compositionally biased region" description="Acidic residues" evidence="6">
    <location>
        <begin position="102"/>
        <end position="122"/>
    </location>
</feature>
<organism evidence="8 9">
    <name type="scientific">Polytolypa hystricis (strain UAMH7299)</name>
    <dbReference type="NCBI Taxonomy" id="1447883"/>
    <lineage>
        <taxon>Eukaryota</taxon>
        <taxon>Fungi</taxon>
        <taxon>Dikarya</taxon>
        <taxon>Ascomycota</taxon>
        <taxon>Pezizomycotina</taxon>
        <taxon>Eurotiomycetes</taxon>
        <taxon>Eurotiomycetidae</taxon>
        <taxon>Onygenales</taxon>
        <taxon>Onygenales incertae sedis</taxon>
        <taxon>Polytolypa</taxon>
    </lineage>
</organism>
<feature type="compositionally biased region" description="Basic residues" evidence="6">
    <location>
        <begin position="526"/>
        <end position="542"/>
    </location>
</feature>
<feature type="compositionally biased region" description="Low complexity" evidence="6">
    <location>
        <begin position="8"/>
        <end position="24"/>
    </location>
</feature>
<dbReference type="OrthoDB" id="310217at2759"/>
<dbReference type="Gene3D" id="1.10.510.10">
    <property type="entry name" value="Transferase(Phosphotransferase) domain 1"/>
    <property type="match status" value="1"/>
</dbReference>
<dbReference type="SMART" id="SM00220">
    <property type="entry name" value="S_TKc"/>
    <property type="match status" value="1"/>
</dbReference>
<feature type="region of interest" description="Disordered" evidence="6">
    <location>
        <begin position="93"/>
        <end position="123"/>
    </location>
</feature>
<evidence type="ECO:0000256" key="4">
    <source>
        <dbReference type="ARBA" id="ARBA00022777"/>
    </source>
</evidence>
<evidence type="ECO:0000313" key="8">
    <source>
        <dbReference type="EMBL" id="PGH10689.1"/>
    </source>
</evidence>
<keyword evidence="2" id="KW-0808">Transferase</keyword>
<dbReference type="SUPFAM" id="SSF56112">
    <property type="entry name" value="Protein kinase-like (PK-like)"/>
    <property type="match status" value="1"/>
</dbReference>
<reference evidence="8 9" key="1">
    <citation type="submission" date="2017-10" db="EMBL/GenBank/DDBJ databases">
        <title>Comparative genomics in systemic dimorphic fungi from Ajellomycetaceae.</title>
        <authorList>
            <person name="Munoz J.F."/>
            <person name="Mcewen J.G."/>
            <person name="Clay O.K."/>
            <person name="Cuomo C.A."/>
        </authorList>
    </citation>
    <scope>NUCLEOTIDE SEQUENCE [LARGE SCALE GENOMIC DNA]</scope>
    <source>
        <strain evidence="8 9">UAMH7299</strain>
    </source>
</reference>
<gene>
    <name evidence="8" type="ORF">AJ80_07445</name>
</gene>
<dbReference type="EMBL" id="PDNA01000143">
    <property type="protein sequence ID" value="PGH10689.1"/>
    <property type="molecule type" value="Genomic_DNA"/>
</dbReference>
<dbReference type="InterPro" id="IPR011009">
    <property type="entry name" value="Kinase-like_dom_sf"/>
</dbReference>
<dbReference type="PANTHER" id="PTHR43671">
    <property type="entry name" value="SERINE/THREONINE-PROTEIN KINASE NEK"/>
    <property type="match status" value="1"/>
</dbReference>
<keyword evidence="9" id="KW-1185">Reference proteome</keyword>
<dbReference type="InterPro" id="IPR050660">
    <property type="entry name" value="NEK_Ser/Thr_kinase"/>
</dbReference>
<evidence type="ECO:0000256" key="1">
    <source>
        <dbReference type="ARBA" id="ARBA00012513"/>
    </source>
</evidence>
<evidence type="ECO:0000256" key="6">
    <source>
        <dbReference type="SAM" id="MobiDB-lite"/>
    </source>
</evidence>
<evidence type="ECO:0000256" key="3">
    <source>
        <dbReference type="ARBA" id="ARBA00022741"/>
    </source>
</evidence>
<dbReference type="Proteomes" id="UP000224634">
    <property type="component" value="Unassembled WGS sequence"/>
</dbReference>